<dbReference type="InterPro" id="IPR015797">
    <property type="entry name" value="NUDIX_hydrolase-like_dom_sf"/>
</dbReference>
<dbReference type="SMR" id="A0A0H3PPF5"/>
<evidence type="ECO:0000259" key="8">
    <source>
        <dbReference type="PROSITE" id="PS51462"/>
    </source>
</evidence>
<evidence type="ECO:0000256" key="5">
    <source>
        <dbReference type="PIRSR" id="PIRSR037599-2"/>
    </source>
</evidence>
<dbReference type="Proteomes" id="UP000004641">
    <property type="component" value="Unassembled WGS sequence"/>
</dbReference>
<evidence type="ECO:0000256" key="7">
    <source>
        <dbReference type="PIRSR" id="PIRSR037599-4"/>
    </source>
</evidence>
<keyword evidence="2 9" id="KW-0378">Hydrolase</keyword>
<dbReference type="BioCyc" id="ECOL478008-HMP:G76-483492-MONOMER"/>
<name>A0A0H3PPF5_ECO5C</name>
<evidence type="ECO:0000256" key="4">
    <source>
        <dbReference type="PIRSR" id="PIRSR037599-1"/>
    </source>
</evidence>
<evidence type="ECO:0000256" key="3">
    <source>
        <dbReference type="ARBA" id="ARBA00022842"/>
    </source>
</evidence>
<feature type="binding site" evidence="6">
    <location>
        <position position="122"/>
    </location>
    <ligand>
        <name>Mg(2+)</name>
        <dbReference type="ChEBI" id="CHEBI:18420"/>
    </ligand>
</feature>
<keyword evidence="1 6" id="KW-0479">Metal-binding</keyword>
<evidence type="ECO:0000256" key="6">
    <source>
        <dbReference type="PIRSR" id="PIRSR037599-3"/>
    </source>
</evidence>
<feature type="binding site" evidence="6">
    <location>
        <position position="69"/>
    </location>
    <ligand>
        <name>Mg(2+)</name>
        <dbReference type="ChEBI" id="CHEBI:18420"/>
    </ligand>
</feature>
<feature type="short sequence motif" description="Nudix box" evidence="7">
    <location>
        <begin position="50"/>
        <end position="71"/>
    </location>
</feature>
<evidence type="ECO:0000256" key="2">
    <source>
        <dbReference type="ARBA" id="ARBA00022801"/>
    </source>
</evidence>
<evidence type="ECO:0000313" key="9">
    <source>
        <dbReference type="EMBL" id="EDU89977.1"/>
    </source>
</evidence>
<gene>
    <name evidence="9" type="ORF">ECH7EC869_3185</name>
</gene>
<dbReference type="RefSeq" id="WP_000478513.1">
    <property type="nucleotide sequence ID" value="NZ_ABHU01000016.1"/>
</dbReference>
<feature type="domain" description="Nudix hydrolase" evidence="8">
    <location>
        <begin position="13"/>
        <end position="152"/>
    </location>
</feature>
<protein>
    <submittedName>
        <fullName evidence="9">Gdp-mannose mannosyl hydrolase</fullName>
        <ecNumber evidence="9">3.6.1.-</ecNumber>
    </submittedName>
</protein>
<accession>A0A0H3PPF5</accession>
<dbReference type="CDD" id="cd03430">
    <property type="entry name" value="NUDIX_GDPMH_NudD"/>
    <property type="match status" value="1"/>
</dbReference>
<dbReference type="InterPro" id="IPR000086">
    <property type="entry name" value="NUDIX_hydrolase_dom"/>
</dbReference>
<organism evidence="9 10">
    <name type="scientific">Escherichia coli O157:H7 (strain EC869)</name>
    <dbReference type="NCBI Taxonomy" id="478008"/>
    <lineage>
        <taxon>Bacteria</taxon>
        <taxon>Pseudomonadati</taxon>
        <taxon>Pseudomonadota</taxon>
        <taxon>Gammaproteobacteria</taxon>
        <taxon>Enterobacterales</taxon>
        <taxon>Enterobacteriaceae</taxon>
        <taxon>Escherichia</taxon>
    </lineage>
</organism>
<sequence length="169" mass="19568">MFLHSQDFATIVRSTPLISIDLIVENEFGEILLGKRINRPAQGYWFVPGGRVLKDEKLQTAFERLTEIELGIRLPLSVGKFYGIWQHFYEDNSMGGDFSTHYIVIAFLLKLQPNILKLPKSQHNAYCWLSRAKLINDDDVHYNCRAYFNNKTNDAIGLDNKDIICLMRQ</sequence>
<dbReference type="SUPFAM" id="SSF55811">
    <property type="entry name" value="Nudix"/>
    <property type="match status" value="1"/>
</dbReference>
<feature type="binding site" evidence="6">
    <location>
        <position position="49"/>
    </location>
    <ligand>
        <name>Mg(2+)</name>
        <dbReference type="ChEBI" id="CHEBI:18420"/>
    </ligand>
</feature>
<dbReference type="InterPro" id="IPR033715">
    <property type="entry name" value="GDPMH"/>
</dbReference>
<keyword evidence="3 6" id="KW-0460">Magnesium</keyword>
<feature type="site" description="Critical for catalysis" evidence="4">
    <location>
        <position position="123"/>
    </location>
</feature>
<feature type="binding site" evidence="5">
    <location>
        <begin position="2"/>
        <end position="3"/>
    </location>
    <ligand>
        <name>substrate</name>
    </ligand>
</feature>
<evidence type="ECO:0000256" key="1">
    <source>
        <dbReference type="ARBA" id="ARBA00022723"/>
    </source>
</evidence>
<proteinExistence type="predicted"/>
<dbReference type="Gene3D" id="3.90.79.10">
    <property type="entry name" value="Nucleoside Triphosphate Pyrophosphohydrolase"/>
    <property type="match status" value="1"/>
</dbReference>
<dbReference type="EC" id="3.6.1.-" evidence="9"/>
<dbReference type="NCBIfam" id="NF011963">
    <property type="entry name" value="PRK15434.1"/>
    <property type="match status" value="1"/>
</dbReference>
<feature type="binding site" evidence="5">
    <location>
        <position position="8"/>
    </location>
    <ligand>
        <name>substrate</name>
    </ligand>
</feature>
<dbReference type="PROSITE" id="PS51462">
    <property type="entry name" value="NUDIX"/>
    <property type="match status" value="1"/>
</dbReference>
<dbReference type="PANTHER" id="PTHR43046">
    <property type="entry name" value="GDP-MANNOSE MANNOSYL HYDROLASE"/>
    <property type="match status" value="1"/>
</dbReference>
<dbReference type="GO" id="GO:0046872">
    <property type="term" value="F:metal ion binding"/>
    <property type="evidence" value="ECO:0007669"/>
    <property type="project" value="UniProtKB-KW"/>
</dbReference>
<reference evidence="9 10" key="1">
    <citation type="journal article" date="2011" name="Appl. Environ. Microbiol.">
        <title>Genome signatures of Escherichia coli O157:H7 isolates from the bovine host reservoir.</title>
        <authorList>
            <person name="Eppinger M."/>
            <person name="Mammel M.K."/>
            <person name="Leclerc J.E."/>
            <person name="Ravel J."/>
            <person name="Cebula T.A."/>
        </authorList>
    </citation>
    <scope>NUCLEOTIDE SEQUENCE [LARGE SCALE GENOMIC DNA]</scope>
    <source>
        <strain evidence="9 10">EC869</strain>
    </source>
</reference>
<feature type="binding site" evidence="5">
    <location>
        <position position="36"/>
    </location>
    <ligand>
        <name>substrate</name>
    </ligand>
</feature>
<dbReference type="AlphaFoldDB" id="A0A0H3PPF5"/>
<dbReference type="PANTHER" id="PTHR43046:SF12">
    <property type="entry name" value="GDP-MANNOSE MANNOSYL HYDROLASE"/>
    <property type="match status" value="1"/>
</dbReference>
<dbReference type="GO" id="GO:0008727">
    <property type="term" value="F:GDP-mannose mannosyl hydrolase activity"/>
    <property type="evidence" value="ECO:0007669"/>
    <property type="project" value="InterPro"/>
</dbReference>
<evidence type="ECO:0000313" key="10">
    <source>
        <dbReference type="Proteomes" id="UP000004641"/>
    </source>
</evidence>
<dbReference type="PIRSF" id="PIRSF037599">
    <property type="entry name" value="GDPMH"/>
    <property type="match status" value="1"/>
</dbReference>
<dbReference type="EMBL" id="ABHU01000016">
    <property type="protein sequence ID" value="EDU89977.1"/>
    <property type="molecule type" value="Genomic_DNA"/>
</dbReference>
<comment type="caution">
    <text evidence="9">The sequence shown here is derived from an EMBL/GenBank/DDBJ whole genome shotgun (WGS) entry which is preliminary data.</text>
</comment>
<comment type="cofactor">
    <cofactor evidence="6">
        <name>Mg(2+)</name>
        <dbReference type="ChEBI" id="CHEBI:18420"/>
    </cofactor>
    <text evidence="6">Binds 1 Mg(2+) ion per subunit.</text>
</comment>
<dbReference type="Pfam" id="PF00293">
    <property type="entry name" value="NUDIX"/>
    <property type="match status" value="1"/>
</dbReference>